<protein>
    <submittedName>
        <fullName evidence="1">Uncharacterized protein</fullName>
    </submittedName>
</protein>
<dbReference type="Proteomes" id="UP000887159">
    <property type="component" value="Unassembled WGS sequence"/>
</dbReference>
<evidence type="ECO:0000313" key="1">
    <source>
        <dbReference type="EMBL" id="GFY17293.1"/>
    </source>
</evidence>
<name>A0A8X6STA7_TRICX</name>
<evidence type="ECO:0000313" key="2">
    <source>
        <dbReference type="Proteomes" id="UP000887159"/>
    </source>
</evidence>
<dbReference type="EMBL" id="BMAU01021343">
    <property type="protein sequence ID" value="GFY17293.1"/>
    <property type="molecule type" value="Genomic_DNA"/>
</dbReference>
<dbReference type="AlphaFoldDB" id="A0A8X6STA7"/>
<comment type="caution">
    <text evidence="1">The sequence shown here is derived from an EMBL/GenBank/DDBJ whole genome shotgun (WGS) entry which is preliminary data.</text>
</comment>
<proteinExistence type="predicted"/>
<accession>A0A8X6STA7</accession>
<reference evidence="1" key="1">
    <citation type="submission" date="2020-08" db="EMBL/GenBank/DDBJ databases">
        <title>Multicomponent nature underlies the extraordinary mechanical properties of spider dragline silk.</title>
        <authorList>
            <person name="Kono N."/>
            <person name="Nakamura H."/>
            <person name="Mori M."/>
            <person name="Yoshida Y."/>
            <person name="Ohtoshi R."/>
            <person name="Malay A.D."/>
            <person name="Moran D.A.P."/>
            <person name="Tomita M."/>
            <person name="Numata K."/>
            <person name="Arakawa K."/>
        </authorList>
    </citation>
    <scope>NUCLEOTIDE SEQUENCE</scope>
</reference>
<organism evidence="1 2">
    <name type="scientific">Trichonephila clavipes</name>
    <name type="common">Golden silk orbweaver</name>
    <name type="synonym">Nephila clavipes</name>
    <dbReference type="NCBI Taxonomy" id="2585209"/>
    <lineage>
        <taxon>Eukaryota</taxon>
        <taxon>Metazoa</taxon>
        <taxon>Ecdysozoa</taxon>
        <taxon>Arthropoda</taxon>
        <taxon>Chelicerata</taxon>
        <taxon>Arachnida</taxon>
        <taxon>Araneae</taxon>
        <taxon>Araneomorphae</taxon>
        <taxon>Entelegynae</taxon>
        <taxon>Araneoidea</taxon>
        <taxon>Nephilidae</taxon>
        <taxon>Trichonephila</taxon>
    </lineage>
</organism>
<gene>
    <name evidence="1" type="ORF">TNCV_1090671</name>
</gene>
<sequence length="85" mass="9727">MYSCINEITSLQLRSTDYENCYGKVFFMEKVFGYPLRCSSPPEGTTAYQLLPRSINRQVAYRVAKNDVNLALSPTFRYVSIESAL</sequence>
<keyword evidence="2" id="KW-1185">Reference proteome</keyword>